<keyword evidence="1" id="KW-0472">Membrane</keyword>
<feature type="transmembrane region" description="Helical" evidence="1">
    <location>
        <begin position="6"/>
        <end position="29"/>
    </location>
</feature>
<dbReference type="RefSeq" id="WP_263341729.1">
    <property type="nucleotide sequence ID" value="NZ_JAGSYH010000008.1"/>
</dbReference>
<evidence type="ECO:0000313" key="2">
    <source>
        <dbReference type="EMBL" id="MFC5865552.1"/>
    </source>
</evidence>
<evidence type="ECO:0008006" key="4">
    <source>
        <dbReference type="Google" id="ProtNLM"/>
    </source>
</evidence>
<organism evidence="2 3">
    <name type="scientific">Acidicapsa dinghuensis</name>
    <dbReference type="NCBI Taxonomy" id="2218256"/>
    <lineage>
        <taxon>Bacteria</taxon>
        <taxon>Pseudomonadati</taxon>
        <taxon>Acidobacteriota</taxon>
        <taxon>Terriglobia</taxon>
        <taxon>Terriglobales</taxon>
        <taxon>Acidobacteriaceae</taxon>
        <taxon>Acidicapsa</taxon>
    </lineage>
</organism>
<reference evidence="3" key="1">
    <citation type="journal article" date="2019" name="Int. J. Syst. Evol. Microbiol.">
        <title>The Global Catalogue of Microorganisms (GCM) 10K type strain sequencing project: providing services to taxonomists for standard genome sequencing and annotation.</title>
        <authorList>
            <consortium name="The Broad Institute Genomics Platform"/>
            <consortium name="The Broad Institute Genome Sequencing Center for Infectious Disease"/>
            <person name="Wu L."/>
            <person name="Ma J."/>
        </authorList>
    </citation>
    <scope>NUCLEOTIDE SEQUENCE [LARGE SCALE GENOMIC DNA]</scope>
    <source>
        <strain evidence="3">JCM 4087</strain>
    </source>
</reference>
<evidence type="ECO:0000313" key="3">
    <source>
        <dbReference type="Proteomes" id="UP001596091"/>
    </source>
</evidence>
<proteinExistence type="predicted"/>
<keyword evidence="3" id="KW-1185">Reference proteome</keyword>
<feature type="transmembrane region" description="Helical" evidence="1">
    <location>
        <begin position="121"/>
        <end position="140"/>
    </location>
</feature>
<feature type="transmembrane region" description="Helical" evidence="1">
    <location>
        <begin position="218"/>
        <end position="239"/>
    </location>
</feature>
<keyword evidence="1" id="KW-0812">Transmembrane</keyword>
<feature type="transmembrane region" description="Helical" evidence="1">
    <location>
        <begin position="55"/>
        <end position="75"/>
    </location>
</feature>
<accession>A0ABW1EMR1</accession>
<gene>
    <name evidence="2" type="ORF">ACFPT7_24820</name>
</gene>
<dbReference type="EMBL" id="JBHSPH010000020">
    <property type="protein sequence ID" value="MFC5865552.1"/>
    <property type="molecule type" value="Genomic_DNA"/>
</dbReference>
<comment type="caution">
    <text evidence="2">The sequence shown here is derived from an EMBL/GenBank/DDBJ whole genome shotgun (WGS) entry which is preliminary data.</text>
</comment>
<sequence length="258" mass="29386">MDLSPITPSSIVLTIAYTILLFWGAWVGVRQVYQGFFRPQELLNPLFGNRQAIEIFTFHLIVVSLDLFVCGPISLHYKSRLWYWGGRIALLSSSLPVATYFNRNPQSFGHLIGYWVRLRNYFEISLHVLVAALALNWFYYYGLLYWLVAYRYLDVGPRRTIQKLYGTPELKAARPWAPYLNWVVIVTIYVSAAVAVYHRKIIFAAPPADSMPVHVSPTWEYIVVVGINVGIGIIVWNMMRKYTGPGPAEALLPAGAEP</sequence>
<dbReference type="Proteomes" id="UP001596091">
    <property type="component" value="Unassembled WGS sequence"/>
</dbReference>
<feature type="transmembrane region" description="Helical" evidence="1">
    <location>
        <begin position="179"/>
        <end position="197"/>
    </location>
</feature>
<evidence type="ECO:0000256" key="1">
    <source>
        <dbReference type="SAM" id="Phobius"/>
    </source>
</evidence>
<name>A0ABW1EMR1_9BACT</name>
<protein>
    <recommendedName>
        <fullName evidence="4">DUF2306 domain-containing protein</fullName>
    </recommendedName>
</protein>
<keyword evidence="1" id="KW-1133">Transmembrane helix</keyword>